<dbReference type="Pfam" id="PF06477">
    <property type="entry name" value="DUF1091"/>
    <property type="match status" value="2"/>
</dbReference>
<sequence>MCRIKAVNRTHKYMELRAQLFKLPLENITFNLKLMRYNHGYKVFFIDVNVDACKFLASPRNPIVRSFYNIFKKNSNVNHTCPYNHDVIVDKLFTGNLEADFAKYVPMVNGDYAFFTEWYTNKIHRASLKTSFSHVTFTNLKCSSLDDKFMEFATCQIKAVNRSHKYLDIYTKMHQLPIKTAWVKVKFMKFDNGYKPFFIDLSYDACKFMRNKKKHPIALMFFRSFVNNTNLNHTCPYDHDIFVDKLYTGELETEFSRLIPIPSGDYAIFTEWSSENTTRCTVRLYMKIFQK</sequence>
<dbReference type="Proteomes" id="UP000008744">
    <property type="component" value="Unassembled WGS sequence"/>
</dbReference>
<dbReference type="InterPro" id="IPR010512">
    <property type="entry name" value="DUF1091"/>
</dbReference>
<accession>B4H286</accession>
<dbReference type="PANTHER" id="PTHR20898">
    <property type="entry name" value="DAEDALUS ON 3-RELATED-RELATED"/>
    <property type="match status" value="1"/>
</dbReference>
<dbReference type="OrthoDB" id="7789165at2759"/>
<dbReference type="EMBL" id="CH479203">
    <property type="protein sequence ID" value="EDW30438.1"/>
    <property type="molecule type" value="Genomic_DNA"/>
</dbReference>
<keyword evidence="2" id="KW-1185">Reference proteome</keyword>
<evidence type="ECO:0000313" key="2">
    <source>
        <dbReference type="Proteomes" id="UP000008744"/>
    </source>
</evidence>
<protein>
    <submittedName>
        <fullName evidence="1">GL17835</fullName>
    </submittedName>
</protein>
<dbReference type="eggNOG" id="ENOG502TCAJ">
    <property type="taxonomic scope" value="Eukaryota"/>
</dbReference>
<dbReference type="OMA" id="THKYMEL"/>
<name>B4H286_DROPE</name>
<evidence type="ECO:0000313" key="1">
    <source>
        <dbReference type="EMBL" id="EDW30438.1"/>
    </source>
</evidence>
<gene>
    <name evidence="1" type="primary">Dper\GL17835</name>
    <name evidence="1" type="ORF">Dper_GL17835</name>
</gene>
<dbReference type="PANTHER" id="PTHR20898:SF0">
    <property type="entry name" value="DAEDALUS ON 3-RELATED"/>
    <property type="match status" value="1"/>
</dbReference>
<dbReference type="PhylomeDB" id="B4H286"/>
<dbReference type="AlphaFoldDB" id="B4H286"/>
<proteinExistence type="predicted"/>
<reference evidence="1 2" key="1">
    <citation type="journal article" date="2007" name="Nature">
        <title>Evolution of genes and genomes on the Drosophila phylogeny.</title>
        <authorList>
            <consortium name="Drosophila 12 Genomes Consortium"/>
            <person name="Clark A.G."/>
            <person name="Eisen M.B."/>
            <person name="Smith D.R."/>
            <person name="Bergman C.M."/>
            <person name="Oliver B."/>
            <person name="Markow T.A."/>
            <person name="Kaufman T.C."/>
            <person name="Kellis M."/>
            <person name="Gelbart W."/>
            <person name="Iyer V.N."/>
            <person name="Pollard D.A."/>
            <person name="Sackton T.B."/>
            <person name="Larracuente A.M."/>
            <person name="Singh N.D."/>
            <person name="Abad J.P."/>
            <person name="Abt D.N."/>
            <person name="Adryan B."/>
            <person name="Aguade M."/>
            <person name="Akashi H."/>
            <person name="Anderson W.W."/>
            <person name="Aquadro C.F."/>
            <person name="Ardell D.H."/>
            <person name="Arguello R."/>
            <person name="Artieri C.G."/>
            <person name="Barbash D.A."/>
            <person name="Barker D."/>
            <person name="Barsanti P."/>
            <person name="Batterham P."/>
            <person name="Batzoglou S."/>
            <person name="Begun D."/>
            <person name="Bhutkar A."/>
            <person name="Blanco E."/>
            <person name="Bosak S.A."/>
            <person name="Bradley R.K."/>
            <person name="Brand A.D."/>
            <person name="Brent M.R."/>
            <person name="Brooks A.N."/>
            <person name="Brown R.H."/>
            <person name="Butlin R.K."/>
            <person name="Caggese C."/>
            <person name="Calvi B.R."/>
            <person name="Bernardo de Carvalho A."/>
            <person name="Caspi A."/>
            <person name="Castrezana S."/>
            <person name="Celniker S.E."/>
            <person name="Chang J.L."/>
            <person name="Chapple C."/>
            <person name="Chatterji S."/>
            <person name="Chinwalla A."/>
            <person name="Civetta A."/>
            <person name="Clifton S.W."/>
            <person name="Comeron J.M."/>
            <person name="Costello J.C."/>
            <person name="Coyne J.A."/>
            <person name="Daub J."/>
            <person name="David R.G."/>
            <person name="Delcher A.L."/>
            <person name="Delehaunty K."/>
            <person name="Do C.B."/>
            <person name="Ebling H."/>
            <person name="Edwards K."/>
            <person name="Eickbush T."/>
            <person name="Evans J.D."/>
            <person name="Filipski A."/>
            <person name="Findeiss S."/>
            <person name="Freyhult E."/>
            <person name="Fulton L."/>
            <person name="Fulton R."/>
            <person name="Garcia A.C."/>
            <person name="Gardiner A."/>
            <person name="Garfield D.A."/>
            <person name="Garvin B.E."/>
            <person name="Gibson G."/>
            <person name="Gilbert D."/>
            <person name="Gnerre S."/>
            <person name="Godfrey J."/>
            <person name="Good R."/>
            <person name="Gotea V."/>
            <person name="Gravely B."/>
            <person name="Greenberg A.J."/>
            <person name="Griffiths-Jones S."/>
            <person name="Gross S."/>
            <person name="Guigo R."/>
            <person name="Gustafson E.A."/>
            <person name="Haerty W."/>
            <person name="Hahn M.W."/>
            <person name="Halligan D.L."/>
            <person name="Halpern A.L."/>
            <person name="Halter G.M."/>
            <person name="Han M.V."/>
            <person name="Heger A."/>
            <person name="Hillier L."/>
            <person name="Hinrichs A.S."/>
            <person name="Holmes I."/>
            <person name="Hoskins R.A."/>
            <person name="Hubisz M.J."/>
            <person name="Hultmark D."/>
            <person name="Huntley M.A."/>
            <person name="Jaffe D.B."/>
            <person name="Jagadeeshan S."/>
            <person name="Jeck W.R."/>
            <person name="Johnson J."/>
            <person name="Jones C.D."/>
            <person name="Jordan W.C."/>
            <person name="Karpen G.H."/>
            <person name="Kataoka E."/>
            <person name="Keightley P.D."/>
            <person name="Kheradpour P."/>
            <person name="Kirkness E.F."/>
            <person name="Koerich L.B."/>
            <person name="Kristiansen K."/>
            <person name="Kudrna D."/>
            <person name="Kulathinal R.J."/>
            <person name="Kumar S."/>
            <person name="Kwok R."/>
            <person name="Lander E."/>
            <person name="Langley C.H."/>
            <person name="Lapoint R."/>
            <person name="Lazzaro B.P."/>
            <person name="Lee S.J."/>
            <person name="Levesque L."/>
            <person name="Li R."/>
            <person name="Lin C.F."/>
            <person name="Lin M.F."/>
            <person name="Lindblad-Toh K."/>
            <person name="Llopart A."/>
            <person name="Long M."/>
            <person name="Low L."/>
            <person name="Lozovsky E."/>
            <person name="Lu J."/>
            <person name="Luo M."/>
            <person name="Machado C.A."/>
            <person name="Makalowski W."/>
            <person name="Marzo M."/>
            <person name="Matsuda M."/>
            <person name="Matzkin L."/>
            <person name="McAllister B."/>
            <person name="McBride C.S."/>
            <person name="McKernan B."/>
            <person name="McKernan K."/>
            <person name="Mendez-Lago M."/>
            <person name="Minx P."/>
            <person name="Mollenhauer M.U."/>
            <person name="Montooth K."/>
            <person name="Mount S.M."/>
            <person name="Mu X."/>
            <person name="Myers E."/>
            <person name="Negre B."/>
            <person name="Newfeld S."/>
            <person name="Nielsen R."/>
            <person name="Noor M.A."/>
            <person name="O'Grady P."/>
            <person name="Pachter L."/>
            <person name="Papaceit M."/>
            <person name="Parisi M.J."/>
            <person name="Parisi M."/>
            <person name="Parts L."/>
            <person name="Pedersen J.S."/>
            <person name="Pesole G."/>
            <person name="Phillippy A.M."/>
            <person name="Ponting C.P."/>
            <person name="Pop M."/>
            <person name="Porcelli D."/>
            <person name="Powell J.R."/>
            <person name="Prohaska S."/>
            <person name="Pruitt K."/>
            <person name="Puig M."/>
            <person name="Quesneville H."/>
            <person name="Ram K.R."/>
            <person name="Rand D."/>
            <person name="Rasmussen M.D."/>
            <person name="Reed L.K."/>
            <person name="Reenan R."/>
            <person name="Reily A."/>
            <person name="Remington K.A."/>
            <person name="Rieger T.T."/>
            <person name="Ritchie M.G."/>
            <person name="Robin C."/>
            <person name="Rogers Y.H."/>
            <person name="Rohde C."/>
            <person name="Rozas J."/>
            <person name="Rubenfield M.J."/>
            <person name="Ruiz A."/>
            <person name="Russo S."/>
            <person name="Salzberg S.L."/>
            <person name="Sanchez-Gracia A."/>
            <person name="Saranga D.J."/>
            <person name="Sato H."/>
            <person name="Schaeffer S.W."/>
            <person name="Schatz M.C."/>
            <person name="Schlenke T."/>
            <person name="Schwartz R."/>
            <person name="Segarra C."/>
            <person name="Singh R.S."/>
            <person name="Sirot L."/>
            <person name="Sirota M."/>
            <person name="Sisneros N.B."/>
            <person name="Smith C.D."/>
            <person name="Smith T.F."/>
            <person name="Spieth J."/>
            <person name="Stage D.E."/>
            <person name="Stark A."/>
            <person name="Stephan W."/>
            <person name="Strausberg R.L."/>
            <person name="Strempel S."/>
            <person name="Sturgill D."/>
            <person name="Sutton G."/>
            <person name="Sutton G.G."/>
            <person name="Tao W."/>
            <person name="Teichmann S."/>
            <person name="Tobari Y.N."/>
            <person name="Tomimura Y."/>
            <person name="Tsolas J.M."/>
            <person name="Valente V.L."/>
            <person name="Venter E."/>
            <person name="Venter J.C."/>
            <person name="Vicario S."/>
            <person name="Vieira F.G."/>
            <person name="Vilella A.J."/>
            <person name="Villasante A."/>
            <person name="Walenz B."/>
            <person name="Wang J."/>
            <person name="Wasserman M."/>
            <person name="Watts T."/>
            <person name="Wilson D."/>
            <person name="Wilson R.K."/>
            <person name="Wing R.A."/>
            <person name="Wolfner M.F."/>
            <person name="Wong A."/>
            <person name="Wong G.K."/>
            <person name="Wu C.I."/>
            <person name="Wu G."/>
            <person name="Yamamoto D."/>
            <person name="Yang H.P."/>
            <person name="Yang S.P."/>
            <person name="Yorke J.A."/>
            <person name="Yoshida K."/>
            <person name="Zdobnov E."/>
            <person name="Zhang P."/>
            <person name="Zhang Y."/>
            <person name="Zimin A.V."/>
            <person name="Baldwin J."/>
            <person name="Abdouelleil A."/>
            <person name="Abdulkadir J."/>
            <person name="Abebe A."/>
            <person name="Abera B."/>
            <person name="Abreu J."/>
            <person name="Acer S.C."/>
            <person name="Aftuck L."/>
            <person name="Alexander A."/>
            <person name="An P."/>
            <person name="Anderson E."/>
            <person name="Anderson S."/>
            <person name="Arachi H."/>
            <person name="Azer M."/>
            <person name="Bachantsang P."/>
            <person name="Barry A."/>
            <person name="Bayul T."/>
            <person name="Berlin A."/>
            <person name="Bessette D."/>
            <person name="Bloom T."/>
            <person name="Blye J."/>
            <person name="Boguslavskiy L."/>
            <person name="Bonnet C."/>
            <person name="Boukhgalter B."/>
            <person name="Bourzgui I."/>
            <person name="Brown A."/>
            <person name="Cahill P."/>
            <person name="Channer S."/>
            <person name="Cheshatsang Y."/>
            <person name="Chuda L."/>
            <person name="Citroen M."/>
            <person name="Collymore A."/>
            <person name="Cooke P."/>
            <person name="Costello M."/>
            <person name="D'Aco K."/>
            <person name="Daza R."/>
            <person name="De Haan G."/>
            <person name="DeGray S."/>
            <person name="DeMaso C."/>
            <person name="Dhargay N."/>
            <person name="Dooley K."/>
            <person name="Dooley E."/>
            <person name="Doricent M."/>
            <person name="Dorje P."/>
            <person name="Dorjee K."/>
            <person name="Dupes A."/>
            <person name="Elong R."/>
            <person name="Falk J."/>
            <person name="Farina A."/>
            <person name="Faro S."/>
            <person name="Ferguson D."/>
            <person name="Fisher S."/>
            <person name="Foley C.D."/>
            <person name="Franke A."/>
            <person name="Friedrich D."/>
            <person name="Gadbois L."/>
            <person name="Gearin G."/>
            <person name="Gearin C.R."/>
            <person name="Giannoukos G."/>
            <person name="Goode T."/>
            <person name="Graham J."/>
            <person name="Grandbois E."/>
            <person name="Grewal S."/>
            <person name="Gyaltsen K."/>
            <person name="Hafez N."/>
            <person name="Hagos B."/>
            <person name="Hall J."/>
            <person name="Henson C."/>
            <person name="Hollinger A."/>
            <person name="Honan T."/>
            <person name="Huard M.D."/>
            <person name="Hughes L."/>
            <person name="Hurhula B."/>
            <person name="Husby M.E."/>
            <person name="Kamat A."/>
            <person name="Kanga B."/>
            <person name="Kashin S."/>
            <person name="Khazanovich D."/>
            <person name="Kisner P."/>
            <person name="Lance K."/>
            <person name="Lara M."/>
            <person name="Lee W."/>
            <person name="Lennon N."/>
            <person name="Letendre F."/>
            <person name="LeVine R."/>
            <person name="Lipovsky A."/>
            <person name="Liu X."/>
            <person name="Liu J."/>
            <person name="Liu S."/>
            <person name="Lokyitsang T."/>
            <person name="Lokyitsang Y."/>
            <person name="Lubonja R."/>
            <person name="Lui A."/>
            <person name="MacDonald P."/>
            <person name="Magnisalis V."/>
            <person name="Maru K."/>
            <person name="Matthews C."/>
            <person name="McCusker W."/>
            <person name="McDonough S."/>
            <person name="Mehta T."/>
            <person name="Meldrim J."/>
            <person name="Meneus L."/>
            <person name="Mihai O."/>
            <person name="Mihalev A."/>
            <person name="Mihova T."/>
            <person name="Mittelman R."/>
            <person name="Mlenga V."/>
            <person name="Montmayeur A."/>
            <person name="Mulrain L."/>
            <person name="Navidi A."/>
            <person name="Naylor J."/>
            <person name="Negash T."/>
            <person name="Nguyen T."/>
            <person name="Nguyen N."/>
            <person name="Nicol R."/>
            <person name="Norbu C."/>
            <person name="Norbu N."/>
            <person name="Novod N."/>
            <person name="O'Neill B."/>
            <person name="Osman S."/>
            <person name="Markiewicz E."/>
            <person name="Oyono O.L."/>
            <person name="Patti C."/>
            <person name="Phunkhang P."/>
            <person name="Pierre F."/>
            <person name="Priest M."/>
            <person name="Raghuraman S."/>
            <person name="Rege F."/>
            <person name="Reyes R."/>
            <person name="Rise C."/>
            <person name="Rogov P."/>
            <person name="Ross K."/>
            <person name="Ryan E."/>
            <person name="Settipalli S."/>
            <person name="Shea T."/>
            <person name="Sherpa N."/>
            <person name="Shi L."/>
            <person name="Shih D."/>
            <person name="Sparrow T."/>
            <person name="Spaulding J."/>
            <person name="Stalker J."/>
            <person name="Stange-Thomann N."/>
            <person name="Stavropoulos S."/>
            <person name="Stone C."/>
            <person name="Strader C."/>
            <person name="Tesfaye S."/>
            <person name="Thomson T."/>
            <person name="Thoulutsang Y."/>
            <person name="Thoulutsang D."/>
            <person name="Topham K."/>
            <person name="Topping I."/>
            <person name="Tsamla T."/>
            <person name="Vassiliev H."/>
            <person name="Vo A."/>
            <person name="Wangchuk T."/>
            <person name="Wangdi T."/>
            <person name="Weiand M."/>
            <person name="Wilkinson J."/>
            <person name="Wilson A."/>
            <person name="Yadav S."/>
            <person name="Young G."/>
            <person name="Yu Q."/>
            <person name="Zembek L."/>
            <person name="Zhong D."/>
            <person name="Zimmer A."/>
            <person name="Zwirko Z."/>
            <person name="Jaffe D.B."/>
            <person name="Alvarez P."/>
            <person name="Brockman W."/>
            <person name="Butler J."/>
            <person name="Chin C."/>
            <person name="Gnerre S."/>
            <person name="Grabherr M."/>
            <person name="Kleber M."/>
            <person name="Mauceli E."/>
            <person name="MacCallum I."/>
        </authorList>
    </citation>
    <scope>NUCLEOTIDE SEQUENCE [LARGE SCALE GENOMIC DNA]</scope>
    <source>
        <strain evidence="2">MSH-3 / Tucson 14011-0111.49</strain>
    </source>
</reference>
<dbReference type="HOGENOM" id="CLU_083433_0_0_1"/>
<organism evidence="2">
    <name type="scientific">Drosophila persimilis</name>
    <name type="common">Fruit fly</name>
    <dbReference type="NCBI Taxonomy" id="7234"/>
    <lineage>
        <taxon>Eukaryota</taxon>
        <taxon>Metazoa</taxon>
        <taxon>Ecdysozoa</taxon>
        <taxon>Arthropoda</taxon>
        <taxon>Hexapoda</taxon>
        <taxon>Insecta</taxon>
        <taxon>Pterygota</taxon>
        <taxon>Neoptera</taxon>
        <taxon>Endopterygota</taxon>
        <taxon>Diptera</taxon>
        <taxon>Brachycera</taxon>
        <taxon>Muscomorpha</taxon>
        <taxon>Ephydroidea</taxon>
        <taxon>Drosophilidae</taxon>
        <taxon>Drosophila</taxon>
        <taxon>Sophophora</taxon>
    </lineage>
</organism>
<dbReference type="SMART" id="SM00697">
    <property type="entry name" value="DM8"/>
    <property type="match status" value="2"/>
</dbReference>